<dbReference type="OrthoDB" id="74764at2759"/>
<dbReference type="InParanoid" id="E0VBN5"/>
<dbReference type="Proteomes" id="UP000009046">
    <property type="component" value="Unassembled WGS sequence"/>
</dbReference>
<proteinExistence type="predicted"/>
<dbReference type="eggNOG" id="KOG0032">
    <property type="taxonomic scope" value="Eukaryota"/>
</dbReference>
<dbReference type="PROSITE" id="PS50011">
    <property type="entry name" value="PROTEIN_KINASE_DOM"/>
    <property type="match status" value="1"/>
</dbReference>
<feature type="compositionally biased region" description="Low complexity" evidence="6">
    <location>
        <begin position="480"/>
        <end position="492"/>
    </location>
</feature>
<feature type="region of interest" description="Disordered" evidence="6">
    <location>
        <begin position="466"/>
        <end position="543"/>
    </location>
</feature>
<reference evidence="9" key="3">
    <citation type="submission" date="2020-05" db="UniProtKB">
        <authorList>
            <consortium name="EnsemblMetazoa"/>
        </authorList>
    </citation>
    <scope>IDENTIFICATION</scope>
    <source>
        <strain evidence="9">USDA</strain>
    </source>
</reference>
<feature type="compositionally biased region" description="Basic and acidic residues" evidence="6">
    <location>
        <begin position="528"/>
        <end position="537"/>
    </location>
</feature>
<name>E0VBN5_PEDHC</name>
<evidence type="ECO:0000256" key="3">
    <source>
        <dbReference type="ARBA" id="ARBA00022741"/>
    </source>
</evidence>
<feature type="compositionally biased region" description="Basic and acidic residues" evidence="6">
    <location>
        <begin position="296"/>
        <end position="318"/>
    </location>
</feature>
<dbReference type="SMART" id="SM00220">
    <property type="entry name" value="S_TKc"/>
    <property type="match status" value="1"/>
</dbReference>
<feature type="compositionally biased region" description="Polar residues" evidence="6">
    <location>
        <begin position="711"/>
        <end position="734"/>
    </location>
</feature>
<dbReference type="VEuPathDB" id="VectorBase:PHUM065560"/>
<dbReference type="SUPFAM" id="SSF56112">
    <property type="entry name" value="Protein kinase-like (PK-like)"/>
    <property type="match status" value="1"/>
</dbReference>
<dbReference type="PROSITE" id="PS00108">
    <property type="entry name" value="PROTEIN_KINASE_ST"/>
    <property type="match status" value="1"/>
</dbReference>
<dbReference type="GO" id="GO:0005634">
    <property type="term" value="C:nucleus"/>
    <property type="evidence" value="ECO:0007669"/>
    <property type="project" value="TreeGrafter"/>
</dbReference>
<dbReference type="GO" id="GO:0004687">
    <property type="term" value="F:myosin light chain kinase activity"/>
    <property type="evidence" value="ECO:0007669"/>
    <property type="project" value="UniProtKB-EC"/>
</dbReference>
<dbReference type="PANTHER" id="PTHR24342:SF12">
    <property type="entry name" value="DEATH-ASSOCIATED PROTEIN KINASE RELATED"/>
    <property type="match status" value="1"/>
</dbReference>
<dbReference type="GO" id="GO:0043065">
    <property type="term" value="P:positive regulation of apoptotic process"/>
    <property type="evidence" value="ECO:0007669"/>
    <property type="project" value="TreeGrafter"/>
</dbReference>
<dbReference type="OMA" id="KENCIAR"/>
<dbReference type="InterPro" id="IPR011009">
    <property type="entry name" value="Kinase-like_dom_sf"/>
</dbReference>
<dbReference type="RefSeq" id="XP_002423529.1">
    <property type="nucleotide sequence ID" value="XM_002423484.1"/>
</dbReference>
<keyword evidence="4 8" id="KW-0418">Kinase</keyword>
<dbReference type="InterPro" id="IPR008271">
    <property type="entry name" value="Ser/Thr_kinase_AS"/>
</dbReference>
<dbReference type="EMBL" id="AAZO01000766">
    <property type="status" value="NOT_ANNOTATED_CDS"/>
    <property type="molecule type" value="Genomic_DNA"/>
</dbReference>
<evidence type="ECO:0000256" key="5">
    <source>
        <dbReference type="ARBA" id="ARBA00022840"/>
    </source>
</evidence>
<evidence type="ECO:0000256" key="4">
    <source>
        <dbReference type="ARBA" id="ARBA00022777"/>
    </source>
</evidence>
<dbReference type="Pfam" id="PF00069">
    <property type="entry name" value="Pkinase"/>
    <property type="match status" value="1"/>
</dbReference>
<dbReference type="EnsemblMetazoa" id="PHUM065560-RA">
    <property type="protein sequence ID" value="PHUM065560-PA"/>
    <property type="gene ID" value="PHUM065560"/>
</dbReference>
<dbReference type="GeneID" id="8231113"/>
<feature type="region of interest" description="Disordered" evidence="6">
    <location>
        <begin position="264"/>
        <end position="321"/>
    </location>
</feature>
<dbReference type="HOGENOM" id="CLU_324479_0_0_1"/>
<protein>
    <submittedName>
        <fullName evidence="8 9">Death associated protein kinase, putative</fullName>
        <ecNumber evidence="8">2.7.11.18</ecNumber>
    </submittedName>
</protein>
<feature type="compositionally biased region" description="Basic and acidic residues" evidence="6">
    <location>
        <begin position="267"/>
        <end position="283"/>
    </location>
</feature>
<keyword evidence="2 8" id="KW-0808">Transferase</keyword>
<evidence type="ECO:0000256" key="6">
    <source>
        <dbReference type="SAM" id="MobiDB-lite"/>
    </source>
</evidence>
<dbReference type="KEGG" id="phu:Phum_PHUM065560"/>
<dbReference type="EC" id="2.7.11.18" evidence="8"/>
<reference evidence="8" key="2">
    <citation type="submission" date="2007-04" db="EMBL/GenBank/DDBJ databases">
        <title>The genome of the human body louse.</title>
        <authorList>
            <consortium name="The Human Body Louse Genome Consortium"/>
            <person name="Kirkness E."/>
            <person name="Walenz B."/>
            <person name="Hass B."/>
            <person name="Bruggner R."/>
            <person name="Strausberg R."/>
        </authorList>
    </citation>
    <scope>NUCLEOTIDE SEQUENCE</scope>
    <source>
        <strain evidence="8">USDA</strain>
    </source>
</reference>
<feature type="domain" description="Protein kinase" evidence="7">
    <location>
        <begin position="4"/>
        <end position="262"/>
    </location>
</feature>
<dbReference type="EMBL" id="DS235033">
    <property type="protein sequence ID" value="EEB10791.1"/>
    <property type="molecule type" value="Genomic_DNA"/>
</dbReference>
<keyword evidence="5" id="KW-0067">ATP-binding</keyword>
<evidence type="ECO:0000259" key="7">
    <source>
        <dbReference type="PROSITE" id="PS50011"/>
    </source>
</evidence>
<accession>E0VBN5</accession>
<keyword evidence="10" id="KW-1185">Reference proteome</keyword>
<dbReference type="AlphaFoldDB" id="E0VBN5"/>
<keyword evidence="1" id="KW-0723">Serine/threonine-protein kinase</keyword>
<feature type="compositionally biased region" description="Acidic residues" evidence="6">
    <location>
        <begin position="495"/>
        <end position="511"/>
    </location>
</feature>
<sequence length="890" mass="102059">MRLRKRWINSNRGLFTSVRRCKSLKTGESYAAKFTSRQRYGEDCSTEIYHEIALLSLCGSAPRVIQIHDVFENPNEIIIVMEYAPGGDLQTIIDEELIPFESDVVSYIRQTAEGLDYLHRRKIAHLDIKPQNIVMMSDYPNCEIKLCDFEISRVILEGKIIRELLGTPDYVAPEILHYDPITLAADMWSLGVTTYVLLTGYSPFGGETDQETFCNISRGELDFPDDLFKDVSNDAVDFIKKLIVKNPKARLTASACLKHPWLNNSTDRNKMKESKNTLVKPERVVTQNDDVGSNLEEEKRKENEYVDDGNRENDDNKNNNKKLRKYLSKSREALFDKVVQKHNNNSTSSNFKKYTFKNHRFRKTRMCESQISLISKSQEKLLLTGGETLNAPSRSIEKLYGLRSLSKSQEVLNLYKTGGLLTSQENLNLVSEIIKSRENLNVESQEEDTKEAGKYRKLMRATTADLGVLHSKTQPSRMDSYSSTTSLASFSTNLPDEDDDDDEEDDDDDDVIDYKEKFESSPVPTSSPKRDRRDDVTFTHPNNPVMKKIEKLEKQKKINEMKEEEEEDEEPRFTVAQLVTAFNKHQEIVTKTSLEVTMSAQEKKMKIPNICLPYESQSSFPTGPKALRLFIPDIDLVSVPEKCFPNKYKMKFTSGNDKKKLQSPKSPDDYDILRLFPESPQSNKNYSNAEDFFTSTNHQKENNKKYGQKFIGSSNNQEKISASIPQRKNNSKPSSPIIDNKNEPLFKISDSHYKSDDVIKKRSPTPNRKIGINRSFERSPTVTRKSLTVEKSPLTQRKTTMQTSTRPFSNTKQDDYYHYHKKENSCSSNYKIVGIGEKNSTNRTNSSVSYKIEFDSPVVKRKFPIKPNLLVKGTISSNLKVRETVTRARK</sequence>
<dbReference type="CTD" id="8231113"/>
<dbReference type="GO" id="GO:0005524">
    <property type="term" value="F:ATP binding"/>
    <property type="evidence" value="ECO:0007669"/>
    <property type="project" value="UniProtKB-KW"/>
</dbReference>
<dbReference type="PANTHER" id="PTHR24342">
    <property type="entry name" value="SERINE/THREONINE-PROTEIN KINASE 17"/>
    <property type="match status" value="1"/>
</dbReference>
<organism>
    <name type="scientific">Pediculus humanus subsp. corporis</name>
    <name type="common">Body louse</name>
    <dbReference type="NCBI Taxonomy" id="121224"/>
    <lineage>
        <taxon>Eukaryota</taxon>
        <taxon>Metazoa</taxon>
        <taxon>Ecdysozoa</taxon>
        <taxon>Arthropoda</taxon>
        <taxon>Hexapoda</taxon>
        <taxon>Insecta</taxon>
        <taxon>Pterygota</taxon>
        <taxon>Neoptera</taxon>
        <taxon>Paraneoptera</taxon>
        <taxon>Psocodea</taxon>
        <taxon>Troctomorpha</taxon>
        <taxon>Phthiraptera</taxon>
        <taxon>Anoplura</taxon>
        <taxon>Pediculidae</taxon>
        <taxon>Pediculus</taxon>
    </lineage>
</organism>
<dbReference type="InterPro" id="IPR000719">
    <property type="entry name" value="Prot_kinase_dom"/>
</dbReference>
<gene>
    <name evidence="9" type="primary">8231113</name>
    <name evidence="8" type="ORF">Phum_PHUM065560</name>
</gene>
<dbReference type="Gene3D" id="1.10.510.10">
    <property type="entry name" value="Transferase(Phosphotransferase) domain 1"/>
    <property type="match status" value="1"/>
</dbReference>
<evidence type="ECO:0000313" key="10">
    <source>
        <dbReference type="Proteomes" id="UP000009046"/>
    </source>
</evidence>
<dbReference type="STRING" id="121224.E0VBN5"/>
<feature type="region of interest" description="Disordered" evidence="6">
    <location>
        <begin position="708"/>
        <end position="744"/>
    </location>
</feature>
<reference evidence="8" key="1">
    <citation type="submission" date="2007-04" db="EMBL/GenBank/DDBJ databases">
        <title>Annotation of Pediculus humanus corporis strain USDA.</title>
        <authorList>
            <person name="Kirkness E."/>
            <person name="Hannick L."/>
            <person name="Hass B."/>
            <person name="Bruggner R."/>
            <person name="Lawson D."/>
            <person name="Bidwell S."/>
            <person name="Joardar V."/>
            <person name="Caler E."/>
            <person name="Walenz B."/>
            <person name="Inman J."/>
            <person name="Schobel S."/>
            <person name="Galinsky K."/>
            <person name="Amedeo P."/>
            <person name="Strausberg R."/>
        </authorList>
    </citation>
    <scope>NUCLEOTIDE SEQUENCE</scope>
    <source>
        <strain evidence="8">USDA</strain>
    </source>
</reference>
<dbReference type="GO" id="GO:0035556">
    <property type="term" value="P:intracellular signal transduction"/>
    <property type="evidence" value="ECO:0007669"/>
    <property type="project" value="TreeGrafter"/>
</dbReference>
<keyword evidence="3" id="KW-0547">Nucleotide-binding</keyword>
<evidence type="ECO:0000313" key="9">
    <source>
        <dbReference type="EnsemblMetazoa" id="PHUM065560-PA"/>
    </source>
</evidence>
<evidence type="ECO:0000313" key="8">
    <source>
        <dbReference type="EMBL" id="EEB10791.1"/>
    </source>
</evidence>
<evidence type="ECO:0000256" key="1">
    <source>
        <dbReference type="ARBA" id="ARBA00022527"/>
    </source>
</evidence>
<dbReference type="Gene3D" id="3.30.200.20">
    <property type="entry name" value="Phosphorylase Kinase, domain 1"/>
    <property type="match status" value="1"/>
</dbReference>
<evidence type="ECO:0000256" key="2">
    <source>
        <dbReference type="ARBA" id="ARBA00022679"/>
    </source>
</evidence>